<dbReference type="AlphaFoldDB" id="A0A3N9WT63"/>
<keyword evidence="4" id="KW-1185">Reference proteome</keyword>
<evidence type="ECO:0000256" key="1">
    <source>
        <dbReference type="SAM" id="SignalP"/>
    </source>
</evidence>
<dbReference type="PROSITE" id="PS51318">
    <property type="entry name" value="TAT"/>
    <property type="match status" value="1"/>
</dbReference>
<dbReference type="SMART" id="SM00710">
    <property type="entry name" value="PbH1"/>
    <property type="match status" value="11"/>
</dbReference>
<gene>
    <name evidence="3" type="ORF">DLJ59_29595</name>
</gene>
<feature type="domain" description="Periplasmic copper-binding protein NosD beta helix" evidence="2">
    <location>
        <begin position="245"/>
        <end position="416"/>
    </location>
</feature>
<dbReference type="SUPFAM" id="SSF51126">
    <property type="entry name" value="Pectin lyase-like"/>
    <property type="match status" value="2"/>
</dbReference>
<name>A0A3N9WT63_9ACTN</name>
<keyword evidence="1" id="KW-0732">Signal</keyword>
<dbReference type="Gene3D" id="2.160.20.10">
    <property type="entry name" value="Single-stranded right-handed beta-helix, Pectin lyase-like"/>
    <property type="match status" value="3"/>
</dbReference>
<dbReference type="Proteomes" id="UP000282312">
    <property type="component" value="Unassembled WGS sequence"/>
</dbReference>
<dbReference type="InterPro" id="IPR011050">
    <property type="entry name" value="Pectin_lyase_fold/virulence"/>
</dbReference>
<dbReference type="InterPro" id="IPR012334">
    <property type="entry name" value="Pectin_lyas_fold"/>
</dbReference>
<proteinExistence type="predicted"/>
<feature type="chain" id="PRO_5018107742" description="Periplasmic copper-binding protein NosD beta helix domain-containing protein" evidence="1">
    <location>
        <begin position="33"/>
        <end position="492"/>
    </location>
</feature>
<sequence>MTKNSLSRRALLYGTPVLAGAAALTAAEPAMAAGSDTSVVSPKDYGAVGDGVTDDTAAVQRCLSQGRAVDFGGPDNVYLITNTLTVYRSVPQILRGHGATIKAGAAVNLMRLGRARHSLDGLNFDGTSQPGGVGVIVEGDAQYSSIVNCRFTNIGASGVSVSSGAHHVTVTGCFFDHCGHGSTVADNNYRSSIYVADADFCAVTDNRVLNCNWGIIFRGDSAAVGINFYTCQSNVITAVSPPVAISQGISNRHGRNGKIADNTVVGFDDNSIDCWGCNTITIAGNSTKGGKDGVFVGDPSSSNIVVNGNTFNRPQRGVRVLSQETVTPALVIGVTIVGNTITEPTDGGVQIARNNLSQVTGITVSDNDIHVAGAGSYGVKVVNAELVRVLGNRIYRPLQQGIHLSGVDITEVAHNTVSDAGYQTPNTYSAIDIVGSNRVTARDNVAYGNAKHAVAITSGVGMTVTGTRWRSLGAGGISNGATGTVLADNVQL</sequence>
<dbReference type="EMBL" id="QGSZ01000325">
    <property type="protein sequence ID" value="RQW97206.1"/>
    <property type="molecule type" value="Genomic_DNA"/>
</dbReference>
<dbReference type="InterPro" id="IPR007742">
    <property type="entry name" value="NosD_dom"/>
</dbReference>
<reference evidence="3 4" key="1">
    <citation type="submission" date="2018-05" db="EMBL/GenBank/DDBJ databases">
        <title>Micromonospora from Atacama Desert.</title>
        <authorList>
            <person name="Carro L."/>
            <person name="Goodfellow M."/>
            <person name="Klenk H.-P."/>
        </authorList>
    </citation>
    <scope>NUCLEOTIDE SEQUENCE [LARGE SCALE GENOMIC DNA]</scope>
    <source>
        <strain evidence="3 4">LB39</strain>
    </source>
</reference>
<organism evidence="3 4">
    <name type="scientific">Micromonospora inaquosa</name>
    <dbReference type="NCBI Taxonomy" id="2203716"/>
    <lineage>
        <taxon>Bacteria</taxon>
        <taxon>Bacillati</taxon>
        <taxon>Actinomycetota</taxon>
        <taxon>Actinomycetes</taxon>
        <taxon>Micromonosporales</taxon>
        <taxon>Micromonosporaceae</taxon>
        <taxon>Micromonospora</taxon>
    </lineage>
</organism>
<accession>A0A3N9WT63</accession>
<dbReference type="InterPro" id="IPR006626">
    <property type="entry name" value="PbH1"/>
</dbReference>
<evidence type="ECO:0000259" key="2">
    <source>
        <dbReference type="Pfam" id="PF05048"/>
    </source>
</evidence>
<dbReference type="InterPro" id="IPR006311">
    <property type="entry name" value="TAT_signal"/>
</dbReference>
<protein>
    <recommendedName>
        <fullName evidence="2">Periplasmic copper-binding protein NosD beta helix domain-containing protein</fullName>
    </recommendedName>
</protein>
<comment type="caution">
    <text evidence="3">The sequence shown here is derived from an EMBL/GenBank/DDBJ whole genome shotgun (WGS) entry which is preliminary data.</text>
</comment>
<evidence type="ECO:0000313" key="4">
    <source>
        <dbReference type="Proteomes" id="UP000282312"/>
    </source>
</evidence>
<evidence type="ECO:0000313" key="3">
    <source>
        <dbReference type="EMBL" id="RQW97206.1"/>
    </source>
</evidence>
<dbReference type="Pfam" id="PF05048">
    <property type="entry name" value="NosD"/>
    <property type="match status" value="1"/>
</dbReference>
<feature type="signal peptide" evidence="1">
    <location>
        <begin position="1"/>
        <end position="32"/>
    </location>
</feature>